<protein>
    <recommendedName>
        <fullName evidence="4">Helix-turn-helix domain-containing protein</fullName>
    </recommendedName>
</protein>
<dbReference type="EMBL" id="MTHB01000165">
    <property type="protein sequence ID" value="OXC75673.1"/>
    <property type="molecule type" value="Genomic_DNA"/>
</dbReference>
<proteinExistence type="predicted"/>
<accession>A0A226WX32</accession>
<evidence type="ECO:0000313" key="3">
    <source>
        <dbReference type="Proteomes" id="UP000214720"/>
    </source>
</evidence>
<feature type="region of interest" description="Disordered" evidence="1">
    <location>
        <begin position="1"/>
        <end position="20"/>
    </location>
</feature>
<comment type="caution">
    <text evidence="2">The sequence shown here is derived from an EMBL/GenBank/DDBJ whole genome shotgun (WGS) entry which is preliminary data.</text>
</comment>
<reference evidence="3" key="1">
    <citation type="submission" date="2017-01" db="EMBL/GenBank/DDBJ databases">
        <title>Genome Analysis of Deinococcus marmoris KOPRI26562.</title>
        <authorList>
            <person name="Kim J.H."/>
            <person name="Oh H.-M."/>
        </authorList>
    </citation>
    <scope>NUCLEOTIDE SEQUENCE [LARGE SCALE GENOMIC DNA]</scope>
    <source>
        <strain evidence="3">PAMC 26633</strain>
    </source>
</reference>
<dbReference type="RefSeq" id="WP_089163017.1">
    <property type="nucleotide sequence ID" value="NZ_MTHB01000165.1"/>
</dbReference>
<feature type="compositionally biased region" description="Basic and acidic residues" evidence="1">
    <location>
        <begin position="7"/>
        <end position="20"/>
    </location>
</feature>
<dbReference type="OrthoDB" id="9101404at2"/>
<evidence type="ECO:0008006" key="4">
    <source>
        <dbReference type="Google" id="ProtNLM"/>
    </source>
</evidence>
<dbReference type="Proteomes" id="UP000214720">
    <property type="component" value="Unassembled WGS sequence"/>
</dbReference>
<evidence type="ECO:0000313" key="2">
    <source>
        <dbReference type="EMBL" id="OXC75673.1"/>
    </source>
</evidence>
<evidence type="ECO:0000256" key="1">
    <source>
        <dbReference type="SAM" id="MobiDB-lite"/>
    </source>
</evidence>
<organism evidence="2 3">
    <name type="scientific">Caballeronia sordidicola</name>
    <name type="common">Burkholderia sordidicola</name>
    <dbReference type="NCBI Taxonomy" id="196367"/>
    <lineage>
        <taxon>Bacteria</taxon>
        <taxon>Pseudomonadati</taxon>
        <taxon>Pseudomonadota</taxon>
        <taxon>Betaproteobacteria</taxon>
        <taxon>Burkholderiales</taxon>
        <taxon>Burkholderiaceae</taxon>
        <taxon>Caballeronia</taxon>
    </lineage>
</organism>
<gene>
    <name evidence="2" type="ORF">BSU04_25930</name>
</gene>
<dbReference type="AlphaFoldDB" id="A0A226WX32"/>
<name>A0A226WX32_CABSO</name>
<sequence length="130" mass="14091">MEPQSNHPHDASDLRPSDDAVERAARELAKKFEIDSAFVKVGALSRILGLAAPTIYAAIKAGRFPIPHRKVGATPLVKLEDLARWYCANEAPTANAKPKPNTEAVKPRIADAAAKAKLVASVLREMRVED</sequence>